<evidence type="ECO:0000256" key="3">
    <source>
        <dbReference type="ARBA" id="ARBA00022840"/>
    </source>
</evidence>
<sequence>MLTDPLDRLATLNQPNAHTNRIVVVNIGSDIEIARRVRGDLERAFGDIIHTEGAFWRYERTCWHPIPEPELRRVVHVYDGAEFMTPAGEPSNVKLSKFRVDSVLHEMAAMMAEEDFFARAPIGINCASGFIRFMGEGLPVLEPHHQDHRSRHTLPGQWLPGAEAHPTAGSLLARLLDGVFKADDDAAQKVDLLAEVAGSAALGYATKLRQPRAIILKGETAENGKSQILDLIRSLLPANAISSVTAGRMGDERHIVGLVGKLLNAADELSSSTAIASDTFKAIITGEPVQGRDVYKSRIEFRPVAQHLFATNTLPVFQGGMDRGVQRRLQVVSFNRVIPTEERIEAIGRRIGEEEPDLLLAWAVAGAARLIRNKGFTLPQSSRTAMNDWLFGADPVLAWLSEQVEVRPLYNPEARVATRHAFERFREWAIAEGFSDRTLPSINGFVQRITANTTGVEYRRTGQGRFFFGMVLTGHTGW</sequence>
<dbReference type="RefSeq" id="WP_009868900.1">
    <property type="nucleotide sequence ID" value="NZ_JXSL01000035.1"/>
</dbReference>
<evidence type="ECO:0000256" key="1">
    <source>
        <dbReference type="ARBA" id="ARBA00022741"/>
    </source>
</evidence>
<dbReference type="STRING" id="272627.CCC_01624"/>
<evidence type="ECO:0000313" key="5">
    <source>
        <dbReference type="EMBL" id="KIL96758.1"/>
    </source>
</evidence>
<dbReference type="GO" id="GO:0016787">
    <property type="term" value="F:hydrolase activity"/>
    <property type="evidence" value="ECO:0007669"/>
    <property type="project" value="UniProtKB-KW"/>
</dbReference>
<dbReference type="PANTHER" id="PTHR35372:SF2">
    <property type="entry name" value="SF3 HELICASE DOMAIN-CONTAINING PROTEIN"/>
    <property type="match status" value="1"/>
</dbReference>
<reference evidence="5 6" key="1">
    <citation type="submission" date="2015-01" db="EMBL/GenBank/DDBJ databases">
        <title>Genome Sequence of Magnetospirillum magnetotacticum Strain MS-1.</title>
        <authorList>
            <person name="Marinov G.K."/>
            <person name="Smalley M.D."/>
            <person name="DeSalvo G."/>
        </authorList>
    </citation>
    <scope>NUCLEOTIDE SEQUENCE [LARGE SCALE GENOMIC DNA]</scope>
    <source>
        <strain evidence="5 6">MS-1</strain>
    </source>
</reference>
<proteinExistence type="predicted"/>
<dbReference type="PANTHER" id="PTHR35372">
    <property type="entry name" value="ATP BINDING PROTEIN-RELATED"/>
    <property type="match status" value="1"/>
</dbReference>
<organism evidence="5 6">
    <name type="scientific">Paramagnetospirillum magnetotacticum MS-1</name>
    <dbReference type="NCBI Taxonomy" id="272627"/>
    <lineage>
        <taxon>Bacteria</taxon>
        <taxon>Pseudomonadati</taxon>
        <taxon>Pseudomonadota</taxon>
        <taxon>Alphaproteobacteria</taxon>
        <taxon>Rhodospirillales</taxon>
        <taxon>Magnetospirillaceae</taxon>
        <taxon>Paramagnetospirillum</taxon>
    </lineage>
</organism>
<evidence type="ECO:0000259" key="4">
    <source>
        <dbReference type="PROSITE" id="PS51206"/>
    </source>
</evidence>
<dbReference type="EMBL" id="JXSL01000035">
    <property type="protein sequence ID" value="KIL96758.1"/>
    <property type="molecule type" value="Genomic_DNA"/>
</dbReference>
<keyword evidence="3" id="KW-0067">ATP-binding</keyword>
<dbReference type="GO" id="GO:0005524">
    <property type="term" value="F:ATP binding"/>
    <property type="evidence" value="ECO:0007669"/>
    <property type="project" value="UniProtKB-KW"/>
</dbReference>
<accession>A0A0C2YNT1</accession>
<dbReference type="OrthoDB" id="9763644at2"/>
<dbReference type="SUPFAM" id="SSF52540">
    <property type="entry name" value="P-loop containing nucleoside triphosphate hydrolases"/>
    <property type="match status" value="1"/>
</dbReference>
<dbReference type="Gene3D" id="3.40.50.300">
    <property type="entry name" value="P-loop containing nucleotide triphosphate hydrolases"/>
    <property type="match status" value="1"/>
</dbReference>
<dbReference type="PROSITE" id="PS51206">
    <property type="entry name" value="SF3_HELICASE_1"/>
    <property type="match status" value="1"/>
</dbReference>
<dbReference type="Proteomes" id="UP000031971">
    <property type="component" value="Unassembled WGS sequence"/>
</dbReference>
<dbReference type="InterPro" id="IPR045455">
    <property type="entry name" value="NrS-1_pol-like_helicase"/>
</dbReference>
<feature type="domain" description="SF3 helicase" evidence="4">
    <location>
        <begin position="188"/>
        <end position="347"/>
    </location>
</feature>
<keyword evidence="5" id="KW-0347">Helicase</keyword>
<dbReference type="InterPro" id="IPR027417">
    <property type="entry name" value="P-loop_NTPase"/>
</dbReference>
<evidence type="ECO:0000313" key="6">
    <source>
        <dbReference type="Proteomes" id="UP000031971"/>
    </source>
</evidence>
<dbReference type="NCBIfam" id="TIGR01613">
    <property type="entry name" value="primase_Cterm"/>
    <property type="match status" value="1"/>
</dbReference>
<dbReference type="AlphaFoldDB" id="A0A0C2YNT1"/>
<dbReference type="InterPro" id="IPR006500">
    <property type="entry name" value="Helicase_put_C_phage/plasmid"/>
</dbReference>
<dbReference type="InterPro" id="IPR014015">
    <property type="entry name" value="Helicase_SF3_DNA-vir"/>
</dbReference>
<keyword evidence="2" id="KW-0378">Hydrolase</keyword>
<keyword evidence="1" id="KW-0547">Nucleotide-binding</keyword>
<keyword evidence="6" id="KW-1185">Reference proteome</keyword>
<name>A0A0C2YNT1_PARME</name>
<evidence type="ECO:0000256" key="2">
    <source>
        <dbReference type="ARBA" id="ARBA00022801"/>
    </source>
</evidence>
<dbReference type="GO" id="GO:0004386">
    <property type="term" value="F:helicase activity"/>
    <property type="evidence" value="ECO:0007669"/>
    <property type="project" value="UniProtKB-KW"/>
</dbReference>
<dbReference type="Pfam" id="PF19263">
    <property type="entry name" value="DUF5906"/>
    <property type="match status" value="1"/>
</dbReference>
<protein>
    <submittedName>
        <fullName evidence="5">DNA primase/helicase phage-associated</fullName>
    </submittedName>
</protein>
<dbReference type="InterPro" id="IPR051620">
    <property type="entry name" value="ORF904-like_C"/>
</dbReference>
<comment type="caution">
    <text evidence="5">The sequence shown here is derived from an EMBL/GenBank/DDBJ whole genome shotgun (WGS) entry which is preliminary data.</text>
</comment>
<gene>
    <name evidence="5" type="ORF">CCC_01624</name>
</gene>